<name>A0A183FVU4_HELPZ</name>
<dbReference type="AlphaFoldDB" id="A0A183FVU4"/>
<dbReference type="PROSITE" id="PS50086">
    <property type="entry name" value="TBC_RABGAP"/>
    <property type="match status" value="1"/>
</dbReference>
<dbReference type="WBParaSite" id="HPBE_0001248501-mRNA-1">
    <property type="protein sequence ID" value="HPBE_0001248501-mRNA-1"/>
    <property type="gene ID" value="HPBE_0001248501"/>
</dbReference>
<evidence type="ECO:0000313" key="4">
    <source>
        <dbReference type="WBParaSite" id="HPBE_0001248501-mRNA-1"/>
    </source>
</evidence>
<keyword evidence="3" id="KW-1185">Reference proteome</keyword>
<dbReference type="SUPFAM" id="SSF47923">
    <property type="entry name" value="Ypt/Rab-GAP domain of gyp1p"/>
    <property type="match status" value="2"/>
</dbReference>
<dbReference type="SMART" id="SM00164">
    <property type="entry name" value="TBC"/>
    <property type="match status" value="1"/>
</dbReference>
<dbReference type="GO" id="GO:0005096">
    <property type="term" value="F:GTPase activator activity"/>
    <property type="evidence" value="ECO:0007669"/>
    <property type="project" value="UniProtKB-KW"/>
</dbReference>
<protein>
    <submittedName>
        <fullName evidence="4">Rab-GAP TBC domain-containing protein</fullName>
    </submittedName>
</protein>
<dbReference type="PANTHER" id="PTHR22957">
    <property type="entry name" value="TBC1 DOMAIN FAMILY MEMBER GTPASE-ACTIVATING PROTEIN"/>
    <property type="match status" value="1"/>
</dbReference>
<dbReference type="FunFam" id="1.10.8.270:FF:000060">
    <property type="entry name" value="TBC (Tre-2/Bub2/Cdc16) domain family"/>
    <property type="match status" value="1"/>
</dbReference>
<proteinExistence type="predicted"/>
<dbReference type="Pfam" id="PF00566">
    <property type="entry name" value="RabGAP-TBC"/>
    <property type="match status" value="1"/>
</dbReference>
<reference evidence="4" key="1">
    <citation type="submission" date="2019-09" db="UniProtKB">
        <authorList>
            <consortium name="WormBaseParasite"/>
        </authorList>
    </citation>
    <scope>IDENTIFICATION</scope>
</reference>
<dbReference type="PANTHER" id="PTHR22957:SF502">
    <property type="entry name" value="SMALL G PROTEIN SIGNALING MODULATOR 2-RELATED"/>
    <property type="match status" value="1"/>
</dbReference>
<dbReference type="Proteomes" id="UP000050761">
    <property type="component" value="Unassembled WGS sequence"/>
</dbReference>
<dbReference type="Gene3D" id="1.10.8.270">
    <property type="entry name" value="putative rabgap domain of human tbc1 domain family member 14 like domains"/>
    <property type="match status" value="1"/>
</dbReference>
<dbReference type="Gene3D" id="1.10.472.80">
    <property type="entry name" value="Ypt/Rab-GAP domain of gyp1p, domain 3"/>
    <property type="match status" value="1"/>
</dbReference>
<sequence length="468" mass="56182">LYRSYTLRLFVEWAVERRMSAFRRTVSSIFRSHIFTFFRHCRSRLPPLSNKETLHSAYSGSHVPVKYVMSAKAVVFSLQIDRACQSMRHQILARAFFGWLSYCRHLRTVRKHLLYLVDTKEMSGEEEAMPVDEEFWKRCRTEKTPELEEEFHLRVYWKGIEGSKHLRRQAWPYLLKLFRWDEDPEPKISEFTTKYREDVENWRVLEAEVRRQDEEDFLAARHRKVLLPERESSIISDVFEDEWVENGETFTTNLHRIDKDVERCDRNLIFFSNKENLESLRRVMVTYVRRNLDDGYIQGMCDIMAPLLVVFEDEALTLECFTVLMARLRNNFPQRSGMDLCLMNLRSLIQVVDPQIFTMLTSTSDFTHLYFSYRWFLLDFKRELSYDCIFRVWETIWAAARTFTPHFPLFFALAMVTNYRDVIIANNMDFTDMIKFFNEMAERHDCARLLTAARSHVRCLQNLVQHLR</sequence>
<dbReference type="InterPro" id="IPR035969">
    <property type="entry name" value="Rab-GAP_TBC_sf"/>
</dbReference>
<evidence type="ECO:0000313" key="3">
    <source>
        <dbReference type="Proteomes" id="UP000050761"/>
    </source>
</evidence>
<organism evidence="3 4">
    <name type="scientific">Heligmosomoides polygyrus</name>
    <name type="common">Parasitic roundworm</name>
    <dbReference type="NCBI Taxonomy" id="6339"/>
    <lineage>
        <taxon>Eukaryota</taxon>
        <taxon>Metazoa</taxon>
        <taxon>Ecdysozoa</taxon>
        <taxon>Nematoda</taxon>
        <taxon>Chromadorea</taxon>
        <taxon>Rhabditida</taxon>
        <taxon>Rhabditina</taxon>
        <taxon>Rhabditomorpha</taxon>
        <taxon>Strongyloidea</taxon>
        <taxon>Heligmosomidae</taxon>
        <taxon>Heligmosomoides</taxon>
    </lineage>
</organism>
<feature type="domain" description="Rab-GAP TBC" evidence="2">
    <location>
        <begin position="161"/>
        <end position="400"/>
    </location>
</feature>
<dbReference type="InterPro" id="IPR000195">
    <property type="entry name" value="Rab-GAP-TBC_dom"/>
</dbReference>
<accession>A0A183FVU4</accession>
<evidence type="ECO:0000259" key="2">
    <source>
        <dbReference type="PROSITE" id="PS50086"/>
    </source>
</evidence>
<evidence type="ECO:0000256" key="1">
    <source>
        <dbReference type="ARBA" id="ARBA00022468"/>
    </source>
</evidence>
<keyword evidence="1" id="KW-0343">GTPase activation</keyword>